<dbReference type="InterPro" id="IPR000169">
    <property type="entry name" value="Pept_cys_AS"/>
</dbReference>
<evidence type="ECO:0000259" key="10">
    <source>
        <dbReference type="SMART" id="SM00848"/>
    </source>
</evidence>
<proteinExistence type="inferred from homology"/>
<gene>
    <name evidence="11" type="ORF">F2Q70_00028332</name>
</gene>
<evidence type="ECO:0000259" key="9">
    <source>
        <dbReference type="SMART" id="SM00645"/>
    </source>
</evidence>
<dbReference type="InterPro" id="IPR000668">
    <property type="entry name" value="Peptidase_C1A_C"/>
</dbReference>
<evidence type="ECO:0000256" key="2">
    <source>
        <dbReference type="ARBA" id="ARBA00022670"/>
    </source>
</evidence>
<keyword evidence="3 8" id="KW-0732">Signal</keyword>
<evidence type="ECO:0000313" key="11">
    <source>
        <dbReference type="EMBL" id="KAF2603869.1"/>
    </source>
</evidence>
<dbReference type="PANTHER" id="PTHR12411">
    <property type="entry name" value="CYSTEINE PROTEASE FAMILY C1-RELATED"/>
    <property type="match status" value="1"/>
</dbReference>
<dbReference type="FunFam" id="3.90.70.10:FF:000067">
    <property type="entry name" value="Senescence-specific cysteine protease"/>
    <property type="match status" value="1"/>
</dbReference>
<dbReference type="SMART" id="SM00848">
    <property type="entry name" value="Inhibitor_I29"/>
    <property type="match status" value="1"/>
</dbReference>
<feature type="chain" id="PRO_5035787308" evidence="8">
    <location>
        <begin position="26"/>
        <end position="429"/>
    </location>
</feature>
<evidence type="ECO:0000256" key="1">
    <source>
        <dbReference type="ARBA" id="ARBA00008455"/>
    </source>
</evidence>
<dbReference type="InterPro" id="IPR013201">
    <property type="entry name" value="Prot_inhib_I29"/>
</dbReference>
<reference evidence="11" key="1">
    <citation type="submission" date="2019-12" db="EMBL/GenBank/DDBJ databases">
        <title>Genome sequencing and annotation of Brassica cretica.</title>
        <authorList>
            <person name="Studholme D.J."/>
            <person name="Sarris P.F."/>
        </authorList>
    </citation>
    <scope>NUCLEOTIDE SEQUENCE</scope>
    <source>
        <strain evidence="11">PFS-102/07</strain>
        <tissue evidence="11">Leaf</tissue>
    </source>
</reference>
<dbReference type="InterPro" id="IPR025661">
    <property type="entry name" value="Pept_asp_AS"/>
</dbReference>
<keyword evidence="4" id="KW-0378">Hydrolase</keyword>
<dbReference type="InterPro" id="IPR038765">
    <property type="entry name" value="Papain-like_cys_pep_sf"/>
</dbReference>
<evidence type="ECO:0000256" key="6">
    <source>
        <dbReference type="ARBA" id="ARBA00023157"/>
    </source>
</evidence>
<name>A0A8S9LCC7_BRACR</name>
<feature type="region of interest" description="Disordered" evidence="7">
    <location>
        <begin position="401"/>
        <end position="429"/>
    </location>
</feature>
<evidence type="ECO:0000256" key="8">
    <source>
        <dbReference type="SAM" id="SignalP"/>
    </source>
</evidence>
<comment type="similarity">
    <text evidence="1">Belongs to the peptidase C1 family.</text>
</comment>
<dbReference type="GO" id="GO:0006508">
    <property type="term" value="P:proteolysis"/>
    <property type="evidence" value="ECO:0007669"/>
    <property type="project" value="UniProtKB-KW"/>
</dbReference>
<dbReference type="AlphaFoldDB" id="A0A8S9LCC7"/>
<keyword evidence="5" id="KW-0788">Thiol protease</keyword>
<accession>A0A8S9LCC7</accession>
<sequence length="429" mass="47647">MTSIMFLLTALTILFMSFRINQATSRTITFHKPSMVDKHEQWMARFSRVYRDELEKQMRHDVFKRNLKFIEDFNKRENKGYKLGVNEFADWTNEEFLATHTGLKNITRTSQSMVEEKRMSSRSWNVSDVVSESKDWRSEGAVTPVKYQGQCGCCWAFSAVAAVEGVTKIASGNLVSLSEQQLLDCDREYDQGCNGGIMSDAFNYIIQNQGIASEESYSYQGKNEKCRSNARPAARISGFQSVPSNNERALLEAVSRQPVSISMDASGDGFMHYSGGVYDGPCGTSSNHAVTFVGYGVTQDGTKYWLAKNSWGETWGENGYIRIRRDVAWPQGMCGVAQYAFYPVANENGTVSQHRSNVKLFLALLFVSKLTNGSGNNGAAKKGRGSNGMQSQLVNKAFEGLSSYGGGRGGNRSRGRRGGGRGRRQGRGR</sequence>
<evidence type="ECO:0000256" key="5">
    <source>
        <dbReference type="ARBA" id="ARBA00022807"/>
    </source>
</evidence>
<dbReference type="Gene3D" id="3.90.70.10">
    <property type="entry name" value="Cysteine proteinases"/>
    <property type="match status" value="1"/>
</dbReference>
<organism evidence="11">
    <name type="scientific">Brassica cretica</name>
    <name type="common">Mustard</name>
    <dbReference type="NCBI Taxonomy" id="69181"/>
    <lineage>
        <taxon>Eukaryota</taxon>
        <taxon>Viridiplantae</taxon>
        <taxon>Streptophyta</taxon>
        <taxon>Embryophyta</taxon>
        <taxon>Tracheophyta</taxon>
        <taxon>Spermatophyta</taxon>
        <taxon>Magnoliopsida</taxon>
        <taxon>eudicotyledons</taxon>
        <taxon>Gunneridae</taxon>
        <taxon>Pentapetalae</taxon>
        <taxon>rosids</taxon>
        <taxon>malvids</taxon>
        <taxon>Brassicales</taxon>
        <taxon>Brassicaceae</taxon>
        <taxon>Brassiceae</taxon>
        <taxon>Brassica</taxon>
    </lineage>
</organism>
<dbReference type="PROSITE" id="PS00139">
    <property type="entry name" value="THIOL_PROTEASE_CYS"/>
    <property type="match status" value="1"/>
</dbReference>
<evidence type="ECO:0000256" key="7">
    <source>
        <dbReference type="SAM" id="MobiDB-lite"/>
    </source>
</evidence>
<dbReference type="PRINTS" id="PR00705">
    <property type="entry name" value="PAPAIN"/>
</dbReference>
<feature type="domain" description="Peptidase C1A papain C-terminal" evidence="9">
    <location>
        <begin position="130"/>
        <end position="344"/>
    </location>
</feature>
<feature type="domain" description="Cathepsin propeptide inhibitor" evidence="10">
    <location>
        <begin position="39"/>
        <end position="96"/>
    </location>
</feature>
<keyword evidence="2" id="KW-0645">Protease</keyword>
<feature type="compositionally biased region" description="Basic residues" evidence="7">
    <location>
        <begin position="411"/>
        <end position="429"/>
    </location>
</feature>
<dbReference type="Pfam" id="PF08246">
    <property type="entry name" value="Inhibitor_I29"/>
    <property type="match status" value="1"/>
</dbReference>
<evidence type="ECO:0000256" key="3">
    <source>
        <dbReference type="ARBA" id="ARBA00022729"/>
    </source>
</evidence>
<dbReference type="PROSITE" id="PS00640">
    <property type="entry name" value="THIOL_PROTEASE_ASN"/>
    <property type="match status" value="1"/>
</dbReference>
<keyword evidence="6" id="KW-1015">Disulfide bond</keyword>
<comment type="caution">
    <text evidence="11">The sequence shown here is derived from an EMBL/GenBank/DDBJ whole genome shotgun (WGS) entry which is preliminary data.</text>
</comment>
<dbReference type="InterPro" id="IPR039417">
    <property type="entry name" value="Peptidase_C1A_papain-like"/>
</dbReference>
<dbReference type="SUPFAM" id="SSF54001">
    <property type="entry name" value="Cysteine proteinases"/>
    <property type="match status" value="1"/>
</dbReference>
<dbReference type="Pfam" id="PF00112">
    <property type="entry name" value="Peptidase_C1"/>
    <property type="match status" value="1"/>
</dbReference>
<dbReference type="CDD" id="cd02248">
    <property type="entry name" value="Peptidase_C1A"/>
    <property type="match status" value="1"/>
</dbReference>
<protein>
    <submittedName>
        <fullName evidence="11">Uncharacterized protein</fullName>
    </submittedName>
</protein>
<feature type="signal peptide" evidence="8">
    <location>
        <begin position="1"/>
        <end position="25"/>
    </location>
</feature>
<evidence type="ECO:0000256" key="4">
    <source>
        <dbReference type="ARBA" id="ARBA00022801"/>
    </source>
</evidence>
<dbReference type="SMART" id="SM00645">
    <property type="entry name" value="Pept_C1"/>
    <property type="match status" value="1"/>
</dbReference>
<dbReference type="EMBL" id="QGKY02000094">
    <property type="protein sequence ID" value="KAF2603869.1"/>
    <property type="molecule type" value="Genomic_DNA"/>
</dbReference>
<dbReference type="InterPro" id="IPR013128">
    <property type="entry name" value="Peptidase_C1A"/>
</dbReference>
<dbReference type="GO" id="GO:0008234">
    <property type="term" value="F:cysteine-type peptidase activity"/>
    <property type="evidence" value="ECO:0007669"/>
    <property type="project" value="UniProtKB-KW"/>
</dbReference>